<protein>
    <recommendedName>
        <fullName evidence="3">Thrombomodulin</fullName>
    </recommendedName>
</protein>
<feature type="disulfide bond" evidence="17">
    <location>
        <begin position="174"/>
        <end position="184"/>
    </location>
</feature>
<keyword evidence="9" id="KW-0677">Repeat</keyword>
<dbReference type="PRINTS" id="PR00907">
    <property type="entry name" value="THRMBOMODULN"/>
</dbReference>
<dbReference type="GO" id="GO:0005509">
    <property type="term" value="F:calcium ion binding"/>
    <property type="evidence" value="ECO:0007669"/>
    <property type="project" value="InterPro"/>
</dbReference>
<dbReference type="Gene3D" id="2.10.25.10">
    <property type="entry name" value="Laminin"/>
    <property type="match status" value="9"/>
</dbReference>
<dbReference type="PANTHER" id="PTHR14789">
    <property type="entry name" value="CHONDROLECTIN VARIANT CHODLFDELTAE"/>
    <property type="match status" value="1"/>
</dbReference>
<dbReference type="SUPFAM" id="SSF57196">
    <property type="entry name" value="EGF/Laminin"/>
    <property type="match status" value="1"/>
</dbReference>
<dbReference type="InterPro" id="IPR009030">
    <property type="entry name" value="Growth_fac_rcpt_cys_sf"/>
</dbReference>
<evidence type="ECO:0000256" key="16">
    <source>
        <dbReference type="ARBA" id="ARBA00046453"/>
    </source>
</evidence>
<evidence type="ECO:0000313" key="21">
    <source>
        <dbReference type="Proteomes" id="UP000472272"/>
    </source>
</evidence>
<dbReference type="InterPro" id="IPR001881">
    <property type="entry name" value="EGF-like_Ca-bd_dom"/>
</dbReference>
<dbReference type="Pfam" id="PF09064">
    <property type="entry name" value="EGF_Tme5"/>
    <property type="match status" value="1"/>
</dbReference>
<keyword evidence="7" id="KW-0732">Signal</keyword>
<dbReference type="Pfam" id="PF14670">
    <property type="entry name" value="FXa_inhibition"/>
    <property type="match status" value="1"/>
</dbReference>
<keyword evidence="14" id="KW-0325">Glycoprotein</keyword>
<evidence type="ECO:0000256" key="12">
    <source>
        <dbReference type="ARBA" id="ARBA00023136"/>
    </source>
</evidence>
<evidence type="ECO:0000256" key="18">
    <source>
        <dbReference type="SAM" id="Phobius"/>
    </source>
</evidence>
<dbReference type="PIRSF" id="PIRSF001775">
    <property type="entry name" value="CD93/CD141"/>
    <property type="match status" value="1"/>
</dbReference>
<dbReference type="FunFam" id="2.10.25.10:FF:000014">
    <property type="entry name" value="Latent-transforming growth factor beta-binding protein 3"/>
    <property type="match status" value="1"/>
</dbReference>
<dbReference type="FunFam" id="2.10.25.10:FF:000240">
    <property type="entry name" value="Vitamin K-dependent protein S"/>
    <property type="match status" value="1"/>
</dbReference>
<dbReference type="InterPro" id="IPR051505">
    <property type="entry name" value="C-type_lectin_domain"/>
</dbReference>
<dbReference type="Proteomes" id="UP000472272">
    <property type="component" value="Chromosome 7"/>
</dbReference>
<dbReference type="InterPro" id="IPR049883">
    <property type="entry name" value="NOTCH1_EGF-like"/>
</dbReference>
<evidence type="ECO:0000256" key="2">
    <source>
        <dbReference type="ARBA" id="ARBA00004613"/>
    </source>
</evidence>
<evidence type="ECO:0000256" key="6">
    <source>
        <dbReference type="ARBA" id="ARBA00022692"/>
    </source>
</evidence>
<dbReference type="GeneTree" id="ENSGT00940000164218"/>
<evidence type="ECO:0000256" key="10">
    <source>
        <dbReference type="ARBA" id="ARBA00022974"/>
    </source>
</evidence>
<dbReference type="Pfam" id="PF07645">
    <property type="entry name" value="EGF_CA"/>
    <property type="match status" value="5"/>
</dbReference>
<reference evidence="20 21" key="1">
    <citation type="journal article" date="2019" name="Proc. Natl. Acad. Sci. U.S.A.">
        <title>Regulatory changes in pterin and carotenoid genes underlie balanced color polymorphisms in the wall lizard.</title>
        <authorList>
            <person name="Andrade P."/>
            <person name="Pinho C."/>
            <person name="Perez I de Lanuza G."/>
            <person name="Afonso S."/>
            <person name="Brejcha J."/>
            <person name="Rubin C.J."/>
            <person name="Wallerman O."/>
            <person name="Pereira P."/>
            <person name="Sabatino S.J."/>
            <person name="Bellati A."/>
            <person name="Pellitteri-Rosa D."/>
            <person name="Bosakova Z."/>
            <person name="Bunikis I."/>
            <person name="Carretero M.A."/>
            <person name="Feiner N."/>
            <person name="Marsik P."/>
            <person name="Pauperio F."/>
            <person name="Salvi D."/>
            <person name="Soler L."/>
            <person name="While G.M."/>
            <person name="Uller T."/>
            <person name="Font E."/>
            <person name="Andersson L."/>
            <person name="Carneiro M."/>
        </authorList>
    </citation>
    <scope>NUCLEOTIDE SEQUENCE</scope>
</reference>
<dbReference type="GO" id="GO:0030246">
    <property type="term" value="F:carbohydrate binding"/>
    <property type="evidence" value="ECO:0007669"/>
    <property type="project" value="UniProtKB-KW"/>
</dbReference>
<keyword evidence="11 18" id="KW-1133">Transmembrane helix</keyword>
<dbReference type="PROSITE" id="PS01187">
    <property type="entry name" value="EGF_CA"/>
    <property type="match status" value="3"/>
</dbReference>
<evidence type="ECO:0000256" key="11">
    <source>
        <dbReference type="ARBA" id="ARBA00022989"/>
    </source>
</evidence>
<evidence type="ECO:0000256" key="14">
    <source>
        <dbReference type="ARBA" id="ARBA00023180"/>
    </source>
</evidence>
<reference evidence="20" key="2">
    <citation type="submission" date="2025-08" db="UniProtKB">
        <authorList>
            <consortium name="Ensembl"/>
        </authorList>
    </citation>
    <scope>IDENTIFICATION</scope>
</reference>
<evidence type="ECO:0000256" key="9">
    <source>
        <dbReference type="ARBA" id="ARBA00022737"/>
    </source>
</evidence>
<comment type="subcellular location">
    <subcellularLocation>
        <location evidence="1">Membrane</location>
        <topology evidence="1">Single-pass type I membrane protein</topology>
    </subcellularLocation>
    <subcellularLocation>
        <location evidence="2">Secreted</location>
    </subcellularLocation>
</comment>
<evidence type="ECO:0000256" key="15">
    <source>
        <dbReference type="ARBA" id="ARBA00045242"/>
    </source>
</evidence>
<evidence type="ECO:0000256" key="7">
    <source>
        <dbReference type="ARBA" id="ARBA00022729"/>
    </source>
</evidence>
<evidence type="ECO:0000256" key="17">
    <source>
        <dbReference type="PROSITE-ProRule" id="PRU00076"/>
    </source>
</evidence>
<evidence type="ECO:0000313" key="20">
    <source>
        <dbReference type="Ensembl" id="ENSPMRP00000031003.1"/>
    </source>
</evidence>
<name>A0A670K0E5_PODMU</name>
<feature type="domain" description="EGF-like" evidence="19">
    <location>
        <begin position="128"/>
        <end position="164"/>
    </location>
</feature>
<dbReference type="SUPFAM" id="SSF57184">
    <property type="entry name" value="Growth factor receptor domain"/>
    <property type="match status" value="3"/>
</dbReference>
<dbReference type="InterPro" id="IPR015149">
    <property type="entry name" value="Tme5_EGF-like"/>
</dbReference>
<keyword evidence="5 17" id="KW-0245">EGF-like domain</keyword>
<dbReference type="PROSITE" id="PS50026">
    <property type="entry name" value="EGF_3"/>
    <property type="match status" value="3"/>
</dbReference>
<keyword evidence="8" id="KW-0430">Lectin</keyword>
<dbReference type="PROSITE" id="PS01186">
    <property type="entry name" value="EGF_2"/>
    <property type="match status" value="2"/>
</dbReference>
<comment type="subunit">
    <text evidence="16">Interacts with ITGAL, ITGAM and ITGB2. Interacts with thrombin/F2; this interaction switches the specificity of thrombin from a procoagulant to an anticoagulant and antifibrinolytic protease. Interacts with ANGP1 and ANGP2; these interactions significantly inhibit the generation of activated PC and TAFIa/CPB2 by the thrombin/thrombomodulin complex. Interacts with PF4; this interaction enhances generation of activated protein C. Interacts with HMGB1; this interaction inhibits HMGB1 inflammatory activity.</text>
</comment>
<dbReference type="OMA" id="QICSNTF"/>
<dbReference type="GO" id="GO:0005576">
    <property type="term" value="C:extracellular region"/>
    <property type="evidence" value="ECO:0007669"/>
    <property type="project" value="UniProtKB-SubCell"/>
</dbReference>
<keyword evidence="21" id="KW-1185">Reference proteome</keyword>
<dbReference type="CDD" id="cd00054">
    <property type="entry name" value="EGF_CA"/>
    <property type="match status" value="3"/>
</dbReference>
<dbReference type="PANTHER" id="PTHR14789:SF8">
    <property type="entry name" value="C-TYPE LECTIN DOMAIN FAMILY 14 MEMBER A PRECURSOR-RELATED"/>
    <property type="match status" value="1"/>
</dbReference>
<dbReference type="InterPro" id="IPR018097">
    <property type="entry name" value="EGF_Ca-bd_CS"/>
</dbReference>
<feature type="domain" description="EGF-like" evidence="19">
    <location>
        <begin position="170"/>
        <end position="209"/>
    </location>
</feature>
<dbReference type="InterPro" id="IPR000152">
    <property type="entry name" value="EGF-type_Asp/Asn_hydroxyl_site"/>
</dbReference>
<dbReference type="Ensembl" id="ENSPMRT00000032887.1">
    <property type="protein sequence ID" value="ENSPMRP00000031003.1"/>
    <property type="gene ID" value="ENSPMRG00000020082.1"/>
</dbReference>
<evidence type="ECO:0000256" key="3">
    <source>
        <dbReference type="ARBA" id="ARBA00019822"/>
    </source>
</evidence>
<evidence type="ECO:0000256" key="8">
    <source>
        <dbReference type="ARBA" id="ARBA00022734"/>
    </source>
</evidence>
<proteinExistence type="predicted"/>
<evidence type="ECO:0000259" key="19">
    <source>
        <dbReference type="PROSITE" id="PS50026"/>
    </source>
</evidence>
<dbReference type="FunFam" id="2.10.25.10:FF:000874">
    <property type="entry name" value="Thrombomodulin"/>
    <property type="match status" value="1"/>
</dbReference>
<dbReference type="AlphaFoldDB" id="A0A670K0E5"/>
<reference evidence="20" key="3">
    <citation type="submission" date="2025-09" db="UniProtKB">
        <authorList>
            <consortium name="Ensembl"/>
        </authorList>
    </citation>
    <scope>IDENTIFICATION</scope>
</reference>
<feature type="domain" description="EGF-like" evidence="19">
    <location>
        <begin position="89"/>
        <end position="127"/>
    </location>
</feature>
<dbReference type="GO" id="GO:0016020">
    <property type="term" value="C:membrane"/>
    <property type="evidence" value="ECO:0007669"/>
    <property type="project" value="UniProtKB-SubCell"/>
</dbReference>
<dbReference type="InterPro" id="IPR000742">
    <property type="entry name" value="EGF"/>
</dbReference>
<comment type="function">
    <text evidence="15">Endothelial cell receptor that plays a critical role in regulating several physiological processes including hemostasis, coagulation, fibrinolysis, inflammation, and angiogenesis. Acts as a cofactor for thrombin activation of protein C/PROC on the surface of vascular endothelial cells leading to initiation of the activated protein C anticoagulant pathway. Also accelerates the activation of the plasma carboxypeptidase B2/CPB2, which catalyzes removal of C-terminal basic amino acids from its substrates including kinins or anaphylatoxins leading to fibrinolysis inhibition. Plays critical protective roles in changing the cleavage specificity of protease-activated receptor 1/PAR1, inhibiting endothelial cell permeability and inflammation. Suppresses inflammation distinctly from its anticoagulant cofactor activity by sequestering HMGB1 thereby preventing it from engaging cellular receptors such as RAGE and contributing to the inflammatory response.</text>
</comment>
<keyword evidence="6 18" id="KW-0812">Transmembrane</keyword>
<evidence type="ECO:0000256" key="4">
    <source>
        <dbReference type="ARBA" id="ARBA00022525"/>
    </source>
</evidence>
<dbReference type="SMART" id="SM00179">
    <property type="entry name" value="EGF_CA"/>
    <property type="match status" value="8"/>
</dbReference>
<sequence length="490" mass="52829">MCRPLVLAGPGVARYTTPFGIATASLVAVPLGSTAEVACGPQREEVPNDFLIYSNGGCEHECLDLGRGLFQCACHAGYQLAADRLSCVFVDYCSSSPCQGQCLPRPGSFECLCPQGYMLADDGLHCVDVNECSASQSPCGQICVNTMGSFTCLCKPGYKPASPDSQECQDIDECARGMPCEQLCVNTHGSFLCSCYPGYQLEGINSSCLDVDECLEEPCEHMCINQLGSYHVGYALGADGRSCLDVDDCRAEPSPCEQECVNTQGGFECRCYEAYELVEGRCLLRNRKCEELMCEHECADVEGEYGCICSEGYVPHPQMPNRCVMFCNETSCPAECDPHTGDTCYCADGFILQDDPDGTKVCVDIDECDSGSCQKLECINVPGSYMCLCPGGQLCKEPPDETEYSGDAEPYSTPSVPSFIPPKEEDAGRSHGVLIAIIVSTTLMVIALVAILCYLVKKHCTLPTVMDYKCQQPETGVPLQQVVTPNSASS</sequence>
<keyword evidence="4" id="KW-0964">Secreted</keyword>
<dbReference type="PROSITE" id="PS00010">
    <property type="entry name" value="ASX_HYDROXYL"/>
    <property type="match status" value="4"/>
</dbReference>
<evidence type="ECO:0000256" key="13">
    <source>
        <dbReference type="ARBA" id="ARBA00023157"/>
    </source>
</evidence>
<dbReference type="SMART" id="SM00181">
    <property type="entry name" value="EGF"/>
    <property type="match status" value="9"/>
</dbReference>
<evidence type="ECO:0000256" key="5">
    <source>
        <dbReference type="ARBA" id="ARBA00022536"/>
    </source>
</evidence>
<feature type="transmembrane region" description="Helical" evidence="18">
    <location>
        <begin position="433"/>
        <end position="456"/>
    </location>
</feature>
<organism evidence="20 21">
    <name type="scientific">Podarcis muralis</name>
    <name type="common">Wall lizard</name>
    <name type="synonym">Lacerta muralis</name>
    <dbReference type="NCBI Taxonomy" id="64176"/>
    <lineage>
        <taxon>Eukaryota</taxon>
        <taxon>Metazoa</taxon>
        <taxon>Chordata</taxon>
        <taxon>Craniata</taxon>
        <taxon>Vertebrata</taxon>
        <taxon>Euteleostomi</taxon>
        <taxon>Lepidosauria</taxon>
        <taxon>Squamata</taxon>
        <taxon>Bifurcata</taxon>
        <taxon>Unidentata</taxon>
        <taxon>Episquamata</taxon>
        <taxon>Laterata</taxon>
        <taxon>Lacertibaenia</taxon>
        <taxon>Lacertidae</taxon>
        <taxon>Podarcis</taxon>
    </lineage>
</organism>
<accession>A0A670K0E5</accession>
<dbReference type="GO" id="GO:0004888">
    <property type="term" value="F:transmembrane signaling receptor activity"/>
    <property type="evidence" value="ECO:0007669"/>
    <property type="project" value="InterPro"/>
</dbReference>
<keyword evidence="10" id="KW-0654">Proteoglycan</keyword>
<comment type="caution">
    <text evidence="17">Lacks conserved residue(s) required for the propagation of feature annotation.</text>
</comment>
<evidence type="ECO:0000256" key="1">
    <source>
        <dbReference type="ARBA" id="ARBA00004479"/>
    </source>
</evidence>
<keyword evidence="12 18" id="KW-0472">Membrane</keyword>
<keyword evidence="13 17" id="KW-1015">Disulfide bond</keyword>